<dbReference type="InterPro" id="IPR000917">
    <property type="entry name" value="Sulfatase_N"/>
</dbReference>
<dbReference type="STRING" id="1470563.SAMN05444000_11853"/>
<proteinExistence type="inferred from homology"/>
<reference evidence="7" key="1">
    <citation type="submission" date="2016-11" db="EMBL/GenBank/DDBJ databases">
        <authorList>
            <person name="Varghese N."/>
            <person name="Submissions S."/>
        </authorList>
    </citation>
    <scope>NUCLEOTIDE SEQUENCE [LARGE SCALE GENOMIC DNA]</scope>
    <source>
        <strain evidence="7">DSM 100564</strain>
    </source>
</reference>
<dbReference type="InterPro" id="IPR017850">
    <property type="entry name" value="Alkaline_phosphatase_core_sf"/>
</dbReference>
<dbReference type="InterPro" id="IPR024607">
    <property type="entry name" value="Sulfatase_CS"/>
</dbReference>
<protein>
    <submittedName>
        <fullName evidence="6">Arylsulfatase A</fullName>
    </submittedName>
</protein>
<dbReference type="SUPFAM" id="SSF53649">
    <property type="entry name" value="Alkaline phosphatase-like"/>
    <property type="match status" value="1"/>
</dbReference>
<dbReference type="OrthoDB" id="9803751at2"/>
<evidence type="ECO:0000256" key="2">
    <source>
        <dbReference type="ARBA" id="ARBA00022723"/>
    </source>
</evidence>
<evidence type="ECO:0000313" key="7">
    <source>
        <dbReference type="Proteomes" id="UP000183982"/>
    </source>
</evidence>
<evidence type="ECO:0000256" key="4">
    <source>
        <dbReference type="ARBA" id="ARBA00022837"/>
    </source>
</evidence>
<gene>
    <name evidence="6" type="ORF">SAMN05444000_11853</name>
</gene>
<organism evidence="6 7">
    <name type="scientific">Shimia gijangensis</name>
    <dbReference type="NCBI Taxonomy" id="1470563"/>
    <lineage>
        <taxon>Bacteria</taxon>
        <taxon>Pseudomonadati</taxon>
        <taxon>Pseudomonadota</taxon>
        <taxon>Alphaproteobacteria</taxon>
        <taxon>Rhodobacterales</taxon>
        <taxon>Roseobacteraceae</taxon>
    </lineage>
</organism>
<keyword evidence="3" id="KW-0378">Hydrolase</keyword>
<accession>A0A1M6PIC3</accession>
<evidence type="ECO:0000256" key="3">
    <source>
        <dbReference type="ARBA" id="ARBA00022801"/>
    </source>
</evidence>
<name>A0A1M6PIC3_9RHOB</name>
<dbReference type="Pfam" id="PF00884">
    <property type="entry name" value="Sulfatase"/>
    <property type="match status" value="1"/>
</dbReference>
<keyword evidence="7" id="KW-1185">Reference proteome</keyword>
<dbReference type="GO" id="GO:0004065">
    <property type="term" value="F:arylsulfatase activity"/>
    <property type="evidence" value="ECO:0007669"/>
    <property type="project" value="TreeGrafter"/>
</dbReference>
<dbReference type="Proteomes" id="UP000183982">
    <property type="component" value="Unassembled WGS sequence"/>
</dbReference>
<dbReference type="Gene3D" id="3.40.720.10">
    <property type="entry name" value="Alkaline Phosphatase, subunit A"/>
    <property type="match status" value="1"/>
</dbReference>
<dbReference type="PROSITE" id="PS00149">
    <property type="entry name" value="SULFATASE_2"/>
    <property type="match status" value="1"/>
</dbReference>
<sequence length="486" mass="55328">MTQKKPNILLIYVDNQPADMMGCSGNDEVHTPNLDGLANKATRFSEAFSPNAMCSPSRASMLTGLIPSQHGIHTWLDDDEIDNWPDHYNALHEFETLPEQLRQAGYNTALIGKYHLGVADQPQNGFDHWVTMQIGHVLSFYDNKMLVNGDKLTHPGHSVEFFSNHAVDYIKARQDQDDPFFMYLTYPAPYGHWPSIQGEPQNPFADLYKDTAFHSVPREGLSKELIDWMLIVHDKVDGEDAFFKDIARIPNDLTTLRNYYSQMSMVDHGVGQVLEALEQQGLSDDTLVIYTSDHGMSLGHHGFWGHGEDTWPSNTHRQANHIPLIVKAPEESRAQVRNNLVGTTDIHATVLDFAGLPAIDKSPGHSLRPLMQGDDVSWDNAVFMEQEETRAIRTDKWLLMRRVAPCPYEFKTELYDLEADPDERVNVANDPAYADALEAASDRLDTYFSTYCDPKWDLWKGGTLKSNSTRPFLWKEIWGEDWRPEY</sequence>
<dbReference type="PANTHER" id="PTHR42693">
    <property type="entry name" value="ARYLSULFATASE FAMILY MEMBER"/>
    <property type="match status" value="1"/>
</dbReference>
<dbReference type="AlphaFoldDB" id="A0A1M6PIC3"/>
<dbReference type="PROSITE" id="PS00523">
    <property type="entry name" value="SULFATASE_1"/>
    <property type="match status" value="1"/>
</dbReference>
<evidence type="ECO:0000259" key="5">
    <source>
        <dbReference type="Pfam" id="PF00884"/>
    </source>
</evidence>
<feature type="domain" description="Sulfatase N-terminal" evidence="5">
    <location>
        <begin position="6"/>
        <end position="355"/>
    </location>
</feature>
<dbReference type="EMBL" id="FQZQ01000018">
    <property type="protein sequence ID" value="SHK07654.1"/>
    <property type="molecule type" value="Genomic_DNA"/>
</dbReference>
<dbReference type="GO" id="GO:0046872">
    <property type="term" value="F:metal ion binding"/>
    <property type="evidence" value="ECO:0007669"/>
    <property type="project" value="UniProtKB-KW"/>
</dbReference>
<dbReference type="PANTHER" id="PTHR42693:SF53">
    <property type="entry name" value="ENDO-4-O-SULFATASE"/>
    <property type="match status" value="1"/>
</dbReference>
<keyword evidence="4" id="KW-0106">Calcium</keyword>
<evidence type="ECO:0000256" key="1">
    <source>
        <dbReference type="ARBA" id="ARBA00008779"/>
    </source>
</evidence>
<evidence type="ECO:0000313" key="6">
    <source>
        <dbReference type="EMBL" id="SHK07654.1"/>
    </source>
</evidence>
<comment type="similarity">
    <text evidence="1">Belongs to the sulfatase family.</text>
</comment>
<dbReference type="InterPro" id="IPR050738">
    <property type="entry name" value="Sulfatase"/>
</dbReference>
<keyword evidence="2" id="KW-0479">Metal-binding</keyword>
<dbReference type="RefSeq" id="WP_073254632.1">
    <property type="nucleotide sequence ID" value="NZ_FQZQ01000018.1"/>
</dbReference>